<reference evidence="2 3" key="1">
    <citation type="journal article" date="2018" name="Gigascience">
        <title>Genomes of trombidid mites reveal novel predicted allergens and laterally-transferred genes associated with secondary metabolism.</title>
        <authorList>
            <person name="Dong X."/>
            <person name="Chaisiri K."/>
            <person name="Xia D."/>
            <person name="Armstrong S.D."/>
            <person name="Fang Y."/>
            <person name="Donnelly M.J."/>
            <person name="Kadowaki T."/>
            <person name="McGarry J.W."/>
            <person name="Darby A.C."/>
            <person name="Makepeace B.L."/>
        </authorList>
    </citation>
    <scope>NUCLEOTIDE SEQUENCE [LARGE SCALE GENOMIC DNA]</scope>
    <source>
        <strain evidence="2">UoL-UT</strain>
    </source>
</reference>
<dbReference type="OrthoDB" id="70250at2759"/>
<keyword evidence="3" id="KW-1185">Reference proteome</keyword>
<dbReference type="GO" id="GO:0005783">
    <property type="term" value="C:endoplasmic reticulum"/>
    <property type="evidence" value="ECO:0007669"/>
    <property type="project" value="TreeGrafter"/>
</dbReference>
<evidence type="ECO:0000313" key="2">
    <source>
        <dbReference type="EMBL" id="RWS29776.1"/>
    </source>
</evidence>
<comment type="caution">
    <text evidence="2">The sequence shown here is derived from an EMBL/GenBank/DDBJ whole genome shotgun (WGS) entry which is preliminary data.</text>
</comment>
<dbReference type="AlphaFoldDB" id="A0A443SQF6"/>
<dbReference type="PANTHER" id="PTHR21329:SF3">
    <property type="entry name" value="PHOSPHATIDYLINOSITOL N-ACETYLGLUCOSAMINYLTRANSFERASE SUBUNIT Q"/>
    <property type="match status" value="1"/>
</dbReference>
<sequence>MKIMRWTTTGSQLSYRINQMHFCYYVFVKHKRSHSLIARNIIFSILFDIFVGILFVSTFMYFSRQWLNCGLFYAETVVNNVEQLLHYLISMPVGLKLNRPLNQALGHFFEYHIHIWKTYISIVTPIFDVIADILTFCSLFGFTCILSLLSDLLSLITIHIYCFYGYATRLYGFQASSLWSLWRLFRGKKWNQLKHRVDSYSYGNDQLFIGTLTFTILIFLLPTVLLYYLVFLVLRLIILSVKLLLKFTITKFCEIPVYSIYLWIVNSRDLKGRVHFKLISTKSGATKLCVEFKRMPFCDVFNVTQLPIENPLQLHLLSMFEFVNSVFWGKIIYPL</sequence>
<dbReference type="InterPro" id="IPR007720">
    <property type="entry name" value="PigQ/GPI1"/>
</dbReference>
<feature type="transmembrane region" description="Helical" evidence="1">
    <location>
        <begin position="41"/>
        <end position="62"/>
    </location>
</feature>
<dbReference type="GO" id="GO:0016020">
    <property type="term" value="C:membrane"/>
    <property type="evidence" value="ECO:0007669"/>
    <property type="project" value="InterPro"/>
</dbReference>
<dbReference type="GO" id="GO:0016757">
    <property type="term" value="F:glycosyltransferase activity"/>
    <property type="evidence" value="ECO:0007669"/>
    <property type="project" value="UniProtKB-KW"/>
</dbReference>
<feature type="transmembrane region" description="Helical" evidence="1">
    <location>
        <begin position="129"/>
        <end position="149"/>
    </location>
</feature>
<dbReference type="STRING" id="299467.A0A443SQF6"/>
<keyword evidence="1" id="KW-1133">Transmembrane helix</keyword>
<keyword evidence="1" id="KW-0472">Membrane</keyword>
<protein>
    <submittedName>
        <fullName evidence="2">Phosphatidylinositol N-acetylglucosaminyltransferase subunit Q-like protein</fullName>
    </submittedName>
</protein>
<proteinExistence type="predicted"/>
<keyword evidence="2" id="KW-0808">Transferase</keyword>
<dbReference type="VEuPathDB" id="VectorBase:LDEU002261"/>
<dbReference type="PANTHER" id="PTHR21329">
    <property type="entry name" value="PHOSPHATIDYLINOSITOL N-ACETYLGLUCOSAMINYLTRANSFERASE SUBUNIT Q-RELATED"/>
    <property type="match status" value="1"/>
</dbReference>
<name>A0A443SQF6_9ACAR</name>
<evidence type="ECO:0000256" key="1">
    <source>
        <dbReference type="SAM" id="Phobius"/>
    </source>
</evidence>
<keyword evidence="2" id="KW-0328">Glycosyltransferase</keyword>
<feature type="transmembrane region" description="Helical" evidence="1">
    <location>
        <begin position="243"/>
        <end position="264"/>
    </location>
</feature>
<dbReference type="Pfam" id="PF05024">
    <property type="entry name" value="Gpi1"/>
    <property type="match status" value="1"/>
</dbReference>
<dbReference type="GO" id="GO:0006506">
    <property type="term" value="P:GPI anchor biosynthetic process"/>
    <property type="evidence" value="ECO:0007669"/>
    <property type="project" value="InterPro"/>
</dbReference>
<dbReference type="Proteomes" id="UP000288716">
    <property type="component" value="Unassembled WGS sequence"/>
</dbReference>
<accession>A0A443SQF6</accession>
<gene>
    <name evidence="2" type="ORF">B4U80_06502</name>
</gene>
<dbReference type="EMBL" id="NCKV01000774">
    <property type="protein sequence ID" value="RWS29776.1"/>
    <property type="molecule type" value="Genomic_DNA"/>
</dbReference>
<keyword evidence="1" id="KW-0812">Transmembrane</keyword>
<evidence type="ECO:0000313" key="3">
    <source>
        <dbReference type="Proteomes" id="UP000288716"/>
    </source>
</evidence>
<feature type="transmembrane region" description="Helical" evidence="1">
    <location>
        <begin position="207"/>
        <end position="231"/>
    </location>
</feature>
<organism evidence="2 3">
    <name type="scientific">Leptotrombidium deliense</name>
    <dbReference type="NCBI Taxonomy" id="299467"/>
    <lineage>
        <taxon>Eukaryota</taxon>
        <taxon>Metazoa</taxon>
        <taxon>Ecdysozoa</taxon>
        <taxon>Arthropoda</taxon>
        <taxon>Chelicerata</taxon>
        <taxon>Arachnida</taxon>
        <taxon>Acari</taxon>
        <taxon>Acariformes</taxon>
        <taxon>Trombidiformes</taxon>
        <taxon>Prostigmata</taxon>
        <taxon>Anystina</taxon>
        <taxon>Parasitengona</taxon>
        <taxon>Trombiculoidea</taxon>
        <taxon>Trombiculidae</taxon>
        <taxon>Leptotrombidium</taxon>
    </lineage>
</organism>